<evidence type="ECO:0000313" key="2">
    <source>
        <dbReference type="EMBL" id="QDU89261.1"/>
    </source>
</evidence>
<dbReference type="Pfam" id="PF01841">
    <property type="entry name" value="Transglut_core"/>
    <property type="match status" value="1"/>
</dbReference>
<dbReference type="SMART" id="SM00460">
    <property type="entry name" value="TGc"/>
    <property type="match status" value="1"/>
</dbReference>
<dbReference type="InterPro" id="IPR038765">
    <property type="entry name" value="Papain-like_cys_pep_sf"/>
</dbReference>
<dbReference type="InterPro" id="IPR002931">
    <property type="entry name" value="Transglutaminase-like"/>
</dbReference>
<keyword evidence="3" id="KW-1185">Reference proteome</keyword>
<dbReference type="PANTHER" id="PTHR33490:SF12">
    <property type="entry name" value="BLL5557 PROTEIN"/>
    <property type="match status" value="1"/>
</dbReference>
<dbReference type="SUPFAM" id="SSF54001">
    <property type="entry name" value="Cysteine proteinases"/>
    <property type="match status" value="1"/>
</dbReference>
<dbReference type="Proteomes" id="UP000317429">
    <property type="component" value="Chromosome"/>
</dbReference>
<dbReference type="OrthoDB" id="9804872at2"/>
<dbReference type="Gene3D" id="3.10.620.30">
    <property type="match status" value="1"/>
</dbReference>
<proteinExistence type="predicted"/>
<dbReference type="EMBL" id="CP036291">
    <property type="protein sequence ID" value="QDU89261.1"/>
    <property type="molecule type" value="Genomic_DNA"/>
</dbReference>
<name>A0A518DCQ6_9BACT</name>
<dbReference type="Pfam" id="PF21295">
    <property type="entry name" value="Bact_transglu_N_2"/>
    <property type="match status" value="1"/>
</dbReference>
<protein>
    <submittedName>
        <fullName evidence="2">Transglutaminase-like superfamily protein</fullName>
    </submittedName>
</protein>
<dbReference type="PANTHER" id="PTHR33490">
    <property type="entry name" value="BLR5614 PROTEIN-RELATED"/>
    <property type="match status" value="1"/>
</dbReference>
<accession>A0A518DCQ6</accession>
<dbReference type="AlphaFoldDB" id="A0A518DCQ6"/>
<gene>
    <name evidence="2" type="ORF">Pla175_26490</name>
</gene>
<dbReference type="InterPro" id="IPR048930">
    <property type="entry name" value="Bact_transglu_N_2"/>
</dbReference>
<dbReference type="RefSeq" id="WP_145285431.1">
    <property type="nucleotide sequence ID" value="NZ_CP036291.1"/>
</dbReference>
<evidence type="ECO:0000259" key="1">
    <source>
        <dbReference type="SMART" id="SM00460"/>
    </source>
</evidence>
<dbReference type="Gene3D" id="2.60.40.2250">
    <property type="match status" value="1"/>
</dbReference>
<evidence type="ECO:0000313" key="3">
    <source>
        <dbReference type="Proteomes" id="UP000317429"/>
    </source>
</evidence>
<feature type="domain" description="Transglutaminase-like" evidence="1">
    <location>
        <begin position="161"/>
        <end position="221"/>
    </location>
</feature>
<organism evidence="2 3">
    <name type="scientific">Pirellulimonas nuda</name>
    <dbReference type="NCBI Taxonomy" id="2528009"/>
    <lineage>
        <taxon>Bacteria</taxon>
        <taxon>Pseudomonadati</taxon>
        <taxon>Planctomycetota</taxon>
        <taxon>Planctomycetia</taxon>
        <taxon>Pirellulales</taxon>
        <taxon>Lacipirellulaceae</taxon>
        <taxon>Pirellulimonas</taxon>
    </lineage>
</organism>
<dbReference type="KEGG" id="pnd:Pla175_26490"/>
<sequence length="280" mass="30844">MSKIDVRADLKYEVRFATVFLFQIAAARTAHQKVIWEQLEIEPQLNVERYQVGLEGNQLHRIVVQPCELRLSYQANVELAPEVCRRTAVGESRTSGMPPEVLTYLNPSRYCESDLLARFSFEEFGQLPRGFSRVQAICDWVSEHLDYTAGSTTSSTTAADVVLQRTGVCRDYAHLAITLCRGVGIPARYVAGYAVGLQPPDFHGFFEAFLDGQWYLFDPTRLAPVSGLVRIGVGRDAADVSFATLTGNALLAEKSVWAANADMKDPLNPPSGDPPAVSTA</sequence>
<reference evidence="2 3" key="1">
    <citation type="submission" date="2019-02" db="EMBL/GenBank/DDBJ databases">
        <title>Deep-cultivation of Planctomycetes and their phenomic and genomic characterization uncovers novel biology.</title>
        <authorList>
            <person name="Wiegand S."/>
            <person name="Jogler M."/>
            <person name="Boedeker C."/>
            <person name="Pinto D."/>
            <person name="Vollmers J."/>
            <person name="Rivas-Marin E."/>
            <person name="Kohn T."/>
            <person name="Peeters S.H."/>
            <person name="Heuer A."/>
            <person name="Rast P."/>
            <person name="Oberbeckmann S."/>
            <person name="Bunk B."/>
            <person name="Jeske O."/>
            <person name="Meyerdierks A."/>
            <person name="Storesund J.E."/>
            <person name="Kallscheuer N."/>
            <person name="Luecker S."/>
            <person name="Lage O.M."/>
            <person name="Pohl T."/>
            <person name="Merkel B.J."/>
            <person name="Hornburger P."/>
            <person name="Mueller R.-W."/>
            <person name="Bruemmer F."/>
            <person name="Labrenz M."/>
            <person name="Spormann A.M."/>
            <person name="Op den Camp H."/>
            <person name="Overmann J."/>
            <person name="Amann R."/>
            <person name="Jetten M.S.M."/>
            <person name="Mascher T."/>
            <person name="Medema M.H."/>
            <person name="Devos D.P."/>
            <person name="Kaster A.-K."/>
            <person name="Ovreas L."/>
            <person name="Rohde M."/>
            <person name="Galperin M.Y."/>
            <person name="Jogler C."/>
        </authorList>
    </citation>
    <scope>NUCLEOTIDE SEQUENCE [LARGE SCALE GENOMIC DNA]</scope>
    <source>
        <strain evidence="2 3">Pla175</strain>
    </source>
</reference>